<dbReference type="AlphaFoldDB" id="A0A0K2TWS8"/>
<sequence length="55" mass="6266">MMFQIQFLIFLPFGPAGKLIAFFPRFNCNLLHYIVNPTPLIVFESEGTNGSMTEI</sequence>
<organism evidence="1">
    <name type="scientific">Lepeophtheirus salmonis</name>
    <name type="common">Salmon louse</name>
    <name type="synonym">Caligus salmonis</name>
    <dbReference type="NCBI Taxonomy" id="72036"/>
    <lineage>
        <taxon>Eukaryota</taxon>
        <taxon>Metazoa</taxon>
        <taxon>Ecdysozoa</taxon>
        <taxon>Arthropoda</taxon>
        <taxon>Crustacea</taxon>
        <taxon>Multicrustacea</taxon>
        <taxon>Hexanauplia</taxon>
        <taxon>Copepoda</taxon>
        <taxon>Siphonostomatoida</taxon>
        <taxon>Caligidae</taxon>
        <taxon>Lepeophtheirus</taxon>
    </lineage>
</organism>
<evidence type="ECO:0000313" key="1">
    <source>
        <dbReference type="EMBL" id="CDW30142.1"/>
    </source>
</evidence>
<accession>A0A0K2TWS8</accession>
<name>A0A0K2TWS8_LEPSM</name>
<reference evidence="1" key="1">
    <citation type="submission" date="2014-05" db="EMBL/GenBank/DDBJ databases">
        <authorList>
            <person name="Chronopoulou M."/>
        </authorList>
    </citation>
    <scope>NUCLEOTIDE SEQUENCE</scope>
    <source>
        <tissue evidence="1">Whole organism</tissue>
    </source>
</reference>
<proteinExistence type="predicted"/>
<dbReference type="EMBL" id="HACA01012781">
    <property type="protein sequence ID" value="CDW30142.1"/>
    <property type="molecule type" value="Transcribed_RNA"/>
</dbReference>
<protein>
    <submittedName>
        <fullName evidence="1">Uncharacterized protein</fullName>
    </submittedName>
</protein>